<dbReference type="EMBL" id="CP036429">
    <property type="protein sequence ID" value="QDV39569.1"/>
    <property type="molecule type" value="Genomic_DNA"/>
</dbReference>
<keyword evidence="2" id="KW-1185">Reference proteome</keyword>
<name>A0A518HFE2_9BACT</name>
<organism evidence="1 2">
    <name type="scientific">Tautonia plasticadhaerens</name>
    <dbReference type="NCBI Taxonomy" id="2527974"/>
    <lineage>
        <taxon>Bacteria</taxon>
        <taxon>Pseudomonadati</taxon>
        <taxon>Planctomycetota</taxon>
        <taxon>Planctomycetia</taxon>
        <taxon>Isosphaerales</taxon>
        <taxon>Isosphaeraceae</taxon>
        <taxon>Tautonia</taxon>
    </lineage>
</organism>
<dbReference type="KEGG" id="tpla:ElP_75400"/>
<gene>
    <name evidence="1" type="ORF">ElP_75400</name>
</gene>
<protein>
    <submittedName>
        <fullName evidence="1">Uncharacterized protein</fullName>
    </submittedName>
</protein>
<evidence type="ECO:0000313" key="1">
    <source>
        <dbReference type="EMBL" id="QDV39569.1"/>
    </source>
</evidence>
<evidence type="ECO:0000313" key="2">
    <source>
        <dbReference type="Proteomes" id="UP000317835"/>
    </source>
</evidence>
<dbReference type="AlphaFoldDB" id="A0A518HFE2"/>
<reference evidence="1 2" key="1">
    <citation type="submission" date="2019-02" db="EMBL/GenBank/DDBJ databases">
        <title>Deep-cultivation of Planctomycetes and their phenomic and genomic characterization uncovers novel biology.</title>
        <authorList>
            <person name="Wiegand S."/>
            <person name="Jogler M."/>
            <person name="Boedeker C."/>
            <person name="Pinto D."/>
            <person name="Vollmers J."/>
            <person name="Rivas-Marin E."/>
            <person name="Kohn T."/>
            <person name="Peeters S.H."/>
            <person name="Heuer A."/>
            <person name="Rast P."/>
            <person name="Oberbeckmann S."/>
            <person name="Bunk B."/>
            <person name="Jeske O."/>
            <person name="Meyerdierks A."/>
            <person name="Storesund J.E."/>
            <person name="Kallscheuer N."/>
            <person name="Luecker S."/>
            <person name="Lage O.M."/>
            <person name="Pohl T."/>
            <person name="Merkel B.J."/>
            <person name="Hornburger P."/>
            <person name="Mueller R.-W."/>
            <person name="Bruemmer F."/>
            <person name="Labrenz M."/>
            <person name="Spormann A.M."/>
            <person name="Op den Camp H."/>
            <person name="Overmann J."/>
            <person name="Amann R."/>
            <person name="Jetten M.S.M."/>
            <person name="Mascher T."/>
            <person name="Medema M.H."/>
            <person name="Devos D.P."/>
            <person name="Kaster A.-K."/>
            <person name="Ovreas L."/>
            <person name="Rohde M."/>
            <person name="Galperin M.Y."/>
            <person name="Jogler C."/>
        </authorList>
    </citation>
    <scope>NUCLEOTIDE SEQUENCE [LARGE SCALE GENOMIC DNA]</scope>
    <source>
        <strain evidence="1 2">ElP</strain>
        <plasmid evidence="2">pelp_3</plasmid>
    </source>
</reference>
<keyword evidence="1" id="KW-0614">Plasmid</keyword>
<accession>A0A518HFE2</accession>
<dbReference type="Proteomes" id="UP000317835">
    <property type="component" value="Plasmid pElP_3"/>
</dbReference>
<sequence>MVAAGVLDDVQHVELWDGRLVRQTVKLPFHCAFLSNLIAELHRVVPAGWNDGPGSPLALGPWHQPDVGLALIRGGPRDHPDRHPTGAEVGLVVEFLNPSPDDGLGPVVAAFAGGGVPAL</sequence>
<geneLocation type="plasmid" evidence="2">
    <name>pelp_3</name>
</geneLocation>
<proteinExistence type="predicted"/>